<name>A0ABW9QQL3_9ACTN</name>
<reference evidence="3 4" key="1">
    <citation type="submission" date="2019-11" db="EMBL/GenBank/DDBJ databases">
        <title>Acidiferrimicrobium australis gen. nov., sp. nov., an acidophilic and obligately heterotrophic, member of the Actinobacteria that catalyses dissimilatory oxido- reduction of iron isolated from metal-rich acidic water in Chile.</title>
        <authorList>
            <person name="Gonzalez D."/>
            <person name="Huber K."/>
            <person name="Hedrich S."/>
            <person name="Rojas-Villalobos C."/>
            <person name="Quatrini R."/>
            <person name="Dinamarca M.A."/>
            <person name="Schwarz A."/>
            <person name="Canales C."/>
            <person name="Nancucheo I."/>
        </authorList>
    </citation>
    <scope>NUCLEOTIDE SEQUENCE [LARGE SCALE GENOMIC DNA]</scope>
    <source>
        <strain evidence="3 4">USS-CCA1</strain>
    </source>
</reference>
<evidence type="ECO:0000256" key="1">
    <source>
        <dbReference type="ARBA" id="ARBA00023002"/>
    </source>
</evidence>
<dbReference type="InterPro" id="IPR016162">
    <property type="entry name" value="Ald_DH_N"/>
</dbReference>
<evidence type="ECO:0000259" key="2">
    <source>
        <dbReference type="Pfam" id="PF00171"/>
    </source>
</evidence>
<feature type="non-terminal residue" evidence="3">
    <location>
        <position position="140"/>
    </location>
</feature>
<dbReference type="EMBL" id="WJHE01000192">
    <property type="protein sequence ID" value="MST31999.1"/>
    <property type="molecule type" value="Genomic_DNA"/>
</dbReference>
<sequence length="140" mass="14516">MTDIEATVDTGGALLQQLLADAAGAARPWGDAPLSQRAGAIRAVADALDAAVDELVPLADEESHLGTGRLTGELGRTTFQLRLFAEVLDDGGYLDATLDSADPDWPPGPRADLRRMLTPLGPVVVFAASNFPFAFSVAGG</sequence>
<gene>
    <name evidence="3" type="ORF">GHK86_04570</name>
</gene>
<feature type="domain" description="Aldehyde dehydrogenase" evidence="2">
    <location>
        <begin position="16"/>
        <end position="137"/>
    </location>
</feature>
<dbReference type="Proteomes" id="UP000437736">
    <property type="component" value="Unassembled WGS sequence"/>
</dbReference>
<dbReference type="Gene3D" id="3.40.605.10">
    <property type="entry name" value="Aldehyde Dehydrogenase, Chain A, domain 1"/>
    <property type="match status" value="1"/>
</dbReference>
<evidence type="ECO:0000313" key="3">
    <source>
        <dbReference type="EMBL" id="MST31999.1"/>
    </source>
</evidence>
<accession>A0ABW9QQL3</accession>
<comment type="caution">
    <text evidence="3">The sequence shown here is derived from an EMBL/GenBank/DDBJ whole genome shotgun (WGS) entry which is preliminary data.</text>
</comment>
<dbReference type="SUPFAM" id="SSF53720">
    <property type="entry name" value="ALDH-like"/>
    <property type="match status" value="1"/>
</dbReference>
<dbReference type="InterPro" id="IPR016161">
    <property type="entry name" value="Ald_DH/histidinol_DH"/>
</dbReference>
<keyword evidence="1" id="KW-0560">Oxidoreductase</keyword>
<dbReference type="InterPro" id="IPR015590">
    <property type="entry name" value="Aldehyde_DH_dom"/>
</dbReference>
<proteinExistence type="predicted"/>
<dbReference type="Pfam" id="PF00171">
    <property type="entry name" value="Aldedh"/>
    <property type="match status" value="1"/>
</dbReference>
<evidence type="ECO:0000313" key="4">
    <source>
        <dbReference type="Proteomes" id="UP000437736"/>
    </source>
</evidence>
<protein>
    <submittedName>
        <fullName evidence="3">Aldehyde dehydrogenase family protein</fullName>
    </submittedName>
</protein>
<organism evidence="3 4">
    <name type="scientific">Acidiferrimicrobium australe</name>
    <dbReference type="NCBI Taxonomy" id="2664430"/>
    <lineage>
        <taxon>Bacteria</taxon>
        <taxon>Bacillati</taxon>
        <taxon>Actinomycetota</taxon>
        <taxon>Acidimicrobiia</taxon>
        <taxon>Acidimicrobiales</taxon>
        <taxon>Acidimicrobiaceae</taxon>
        <taxon>Acidiferrimicrobium</taxon>
    </lineage>
</organism>
<keyword evidence="4" id="KW-1185">Reference proteome</keyword>